<dbReference type="PANTHER" id="PTHR47618:SF1">
    <property type="entry name" value="BIFUNCTIONAL OLIGORIBONUCLEASE AND PAP PHOSPHATASE NRNA"/>
    <property type="match status" value="1"/>
</dbReference>
<dbReference type="PANTHER" id="PTHR47618">
    <property type="entry name" value="BIFUNCTIONAL OLIGORIBONUCLEASE AND PAP PHOSPHATASE NRNA"/>
    <property type="match status" value="1"/>
</dbReference>
<dbReference type="SUPFAM" id="SSF64182">
    <property type="entry name" value="DHH phosphoesterases"/>
    <property type="match status" value="1"/>
</dbReference>
<dbReference type="Gene3D" id="3.10.310.30">
    <property type="match status" value="1"/>
</dbReference>
<gene>
    <name evidence="3" type="ORF">WMO41_11360</name>
</gene>
<feature type="domain" description="DDH" evidence="1">
    <location>
        <begin position="16"/>
        <end position="155"/>
    </location>
</feature>
<dbReference type="InterPro" id="IPR038763">
    <property type="entry name" value="DHH_sf"/>
</dbReference>
<dbReference type="GO" id="GO:0008441">
    <property type="term" value="F:3'(2'),5'-bisphosphate nucleotidase activity"/>
    <property type="evidence" value="ECO:0007669"/>
    <property type="project" value="UniProtKB-EC"/>
</dbReference>
<accession>A0ABV1HN52</accession>
<keyword evidence="3" id="KW-0378">Hydrolase</keyword>
<dbReference type="Proteomes" id="UP001437460">
    <property type="component" value="Unassembled WGS sequence"/>
</dbReference>
<sequence>MQERKLMELAEAAGTIAIVGHVRPDGDCVGSCLAVCNYITEQYPEKTVDVYLETPPVKFSYLKQFERICSDPETGKLYDLCICLDSGDRERLGKNVVYLDAAKTSICIDHHITNQGYAAANFVKADASATCELLYDFLDEEKISRDVAECIYTGILHDTNVFKNSNTTERTMQVAGAMMAKGINFSRIIDESFYKKTYVQNQIMGRAVLESVLFLDGKCIFSVVRKQDMDFYGVEASDLDGIVDQLRITDGVEVAIFLHETENHVYKVSMRSNNFVNVSKVASYFGGGGHVRAAGCTMSGSVHDVINNLSAQIDKQIKEHEA</sequence>
<feature type="domain" description="DHHA1" evidence="2">
    <location>
        <begin position="231"/>
        <end position="319"/>
    </location>
</feature>
<name>A0ABV1HN52_9FIRM</name>
<dbReference type="Gene3D" id="3.90.1640.10">
    <property type="entry name" value="inorganic pyrophosphatase (n-terminal core)"/>
    <property type="match status" value="1"/>
</dbReference>
<dbReference type="InterPro" id="IPR001667">
    <property type="entry name" value="DDH_dom"/>
</dbReference>
<dbReference type="InterPro" id="IPR003156">
    <property type="entry name" value="DHHA1_dom"/>
</dbReference>
<reference evidence="3 4" key="1">
    <citation type="submission" date="2024-03" db="EMBL/GenBank/DDBJ databases">
        <title>Human intestinal bacterial collection.</title>
        <authorList>
            <person name="Pauvert C."/>
            <person name="Hitch T.C.A."/>
            <person name="Clavel T."/>
        </authorList>
    </citation>
    <scope>NUCLEOTIDE SEQUENCE [LARGE SCALE GENOMIC DNA]</scope>
    <source>
        <strain evidence="3 4">CLA-AP-H27</strain>
    </source>
</reference>
<evidence type="ECO:0000259" key="1">
    <source>
        <dbReference type="Pfam" id="PF01368"/>
    </source>
</evidence>
<evidence type="ECO:0000313" key="3">
    <source>
        <dbReference type="EMBL" id="MEQ2563750.1"/>
    </source>
</evidence>
<dbReference type="EMBL" id="JBBMFJ010000024">
    <property type="protein sequence ID" value="MEQ2563750.1"/>
    <property type="molecule type" value="Genomic_DNA"/>
</dbReference>
<evidence type="ECO:0000259" key="2">
    <source>
        <dbReference type="Pfam" id="PF02272"/>
    </source>
</evidence>
<organism evidence="3 4">
    <name type="scientific">Ventrimonas faecis</name>
    <dbReference type="NCBI Taxonomy" id="3133170"/>
    <lineage>
        <taxon>Bacteria</taxon>
        <taxon>Bacillati</taxon>
        <taxon>Bacillota</taxon>
        <taxon>Clostridia</taxon>
        <taxon>Lachnospirales</taxon>
        <taxon>Lachnospiraceae</taxon>
        <taxon>Ventrimonas</taxon>
    </lineage>
</organism>
<evidence type="ECO:0000313" key="4">
    <source>
        <dbReference type="Proteomes" id="UP001437460"/>
    </source>
</evidence>
<keyword evidence="4" id="KW-1185">Reference proteome</keyword>
<protein>
    <submittedName>
        <fullName evidence="3">Bifunctional oligoribonuclease/PAP phosphatase NrnA</fullName>
        <ecNumber evidence="3">3.1.3.7</ecNumber>
    </submittedName>
</protein>
<comment type="caution">
    <text evidence="3">The sequence shown here is derived from an EMBL/GenBank/DDBJ whole genome shotgun (WGS) entry which is preliminary data.</text>
</comment>
<dbReference type="Pfam" id="PF02272">
    <property type="entry name" value="DHHA1"/>
    <property type="match status" value="1"/>
</dbReference>
<dbReference type="RefSeq" id="WP_349229846.1">
    <property type="nucleotide sequence ID" value="NZ_JBBMFJ010000024.1"/>
</dbReference>
<proteinExistence type="predicted"/>
<dbReference type="EC" id="3.1.3.7" evidence="3"/>
<dbReference type="Pfam" id="PF01368">
    <property type="entry name" value="DHH"/>
    <property type="match status" value="1"/>
</dbReference>
<dbReference type="InterPro" id="IPR051319">
    <property type="entry name" value="Oligoribo/pAp-PDE_c-di-AMP_PDE"/>
</dbReference>